<dbReference type="Proteomes" id="UP000183810">
    <property type="component" value="Chromosome"/>
</dbReference>
<sequence length="149" mass="15808">MPHITIAAASVVTPMGVNKAGQQQIDATVTNRKLTDWIVRPGYESTVVADDEIIAAGAASVTVRARVQLAATWNSTFGVLRVMLMRNDTEIRTADFVNGTNALTLPDTAATLAVGDRLWLRMTNTTSGGFSMTGTVQGGTNTYLTADFA</sequence>
<reference evidence="1" key="1">
    <citation type="submission" date="2016-11" db="EMBL/GenBank/DDBJ databases">
        <authorList>
            <person name="Jaros S."/>
            <person name="Januszkiewicz K."/>
            <person name="Wedrychowicz H."/>
        </authorList>
    </citation>
    <scope>NUCLEOTIDE SEQUENCE [LARGE SCALE GENOMIC DNA]</scope>
    <source>
        <strain evidence="1">Y48</strain>
    </source>
</reference>
<dbReference type="RefSeq" id="WP_071930819.1">
    <property type="nucleotide sequence ID" value="NZ_CP018082.1"/>
</dbReference>
<evidence type="ECO:0000313" key="2">
    <source>
        <dbReference type="Proteomes" id="UP000183810"/>
    </source>
</evidence>
<dbReference type="AlphaFoldDB" id="A0A1J0W071"/>
<keyword evidence="2" id="KW-1185">Reference proteome</keyword>
<evidence type="ECO:0000313" key="1">
    <source>
        <dbReference type="EMBL" id="APE37654.1"/>
    </source>
</evidence>
<dbReference type="OrthoDB" id="4554921at2"/>
<dbReference type="KEGG" id="nsl:BOX37_31155"/>
<dbReference type="EMBL" id="CP018082">
    <property type="protein sequence ID" value="APE37654.1"/>
    <property type="molecule type" value="Genomic_DNA"/>
</dbReference>
<proteinExistence type="predicted"/>
<name>A0A1J0W071_9NOCA</name>
<accession>A0A1J0W071</accession>
<protein>
    <submittedName>
        <fullName evidence="1">Uncharacterized protein</fullName>
    </submittedName>
</protein>
<gene>
    <name evidence="1" type="ORF">BOX37_31155</name>
</gene>
<organism evidence="1 2">
    <name type="scientific">Nocardia mangyaensis</name>
    <dbReference type="NCBI Taxonomy" id="2213200"/>
    <lineage>
        <taxon>Bacteria</taxon>
        <taxon>Bacillati</taxon>
        <taxon>Actinomycetota</taxon>
        <taxon>Actinomycetes</taxon>
        <taxon>Mycobacteriales</taxon>
        <taxon>Nocardiaceae</taxon>
        <taxon>Nocardia</taxon>
    </lineage>
</organism>